<evidence type="ECO:0000313" key="3">
    <source>
        <dbReference type="Proteomes" id="UP000541558"/>
    </source>
</evidence>
<evidence type="ECO:0000313" key="2">
    <source>
        <dbReference type="EMBL" id="KAF5329028.1"/>
    </source>
</evidence>
<name>A0A8H5BTH7_9AGAR</name>
<dbReference type="Pfam" id="PF00339">
    <property type="entry name" value="Arrestin_N"/>
    <property type="match status" value="1"/>
</dbReference>
<feature type="domain" description="Arrestin-like N-terminal" evidence="1">
    <location>
        <begin position="79"/>
        <end position="167"/>
    </location>
</feature>
<dbReference type="AlphaFoldDB" id="A0A8H5BTH7"/>
<comment type="caution">
    <text evidence="2">The sequence shown here is derived from an EMBL/GenBank/DDBJ whole genome shotgun (WGS) entry which is preliminary data.</text>
</comment>
<evidence type="ECO:0000259" key="1">
    <source>
        <dbReference type="Pfam" id="PF00339"/>
    </source>
</evidence>
<dbReference type="InterPro" id="IPR011021">
    <property type="entry name" value="Arrestin-like_N"/>
</dbReference>
<organism evidence="2 3">
    <name type="scientific">Ephemerocybe angulata</name>
    <dbReference type="NCBI Taxonomy" id="980116"/>
    <lineage>
        <taxon>Eukaryota</taxon>
        <taxon>Fungi</taxon>
        <taxon>Dikarya</taxon>
        <taxon>Basidiomycota</taxon>
        <taxon>Agaricomycotina</taxon>
        <taxon>Agaricomycetes</taxon>
        <taxon>Agaricomycetidae</taxon>
        <taxon>Agaricales</taxon>
        <taxon>Agaricineae</taxon>
        <taxon>Psathyrellaceae</taxon>
        <taxon>Ephemerocybe</taxon>
    </lineage>
</organism>
<gene>
    <name evidence="2" type="ORF">D9611_013852</name>
</gene>
<reference evidence="2 3" key="1">
    <citation type="journal article" date="2020" name="ISME J.">
        <title>Uncovering the hidden diversity of litter-decomposition mechanisms in mushroom-forming fungi.</title>
        <authorList>
            <person name="Floudas D."/>
            <person name="Bentzer J."/>
            <person name="Ahren D."/>
            <person name="Johansson T."/>
            <person name="Persson P."/>
            <person name="Tunlid A."/>
        </authorList>
    </citation>
    <scope>NUCLEOTIDE SEQUENCE [LARGE SCALE GENOMIC DNA]</scope>
    <source>
        <strain evidence="2 3">CBS 175.51</strain>
    </source>
</reference>
<proteinExistence type="predicted"/>
<protein>
    <recommendedName>
        <fullName evidence="1">Arrestin-like N-terminal domain-containing protein</fullName>
    </recommendedName>
</protein>
<dbReference type="Proteomes" id="UP000541558">
    <property type="component" value="Unassembled WGS sequence"/>
</dbReference>
<dbReference type="InterPro" id="IPR014752">
    <property type="entry name" value="Arrestin-like_C"/>
</dbReference>
<sequence>MESVNPPRYSTLSHVTLPSYLDPGDFDISSLDHGRPGEGDSRQAFDFCIEKNPGSTGDPQPWATLRLLSTVPAALPVRRPRYIGGENVEGSVMLDLKRPRTVTSIAVVLRGSMVTSSLSEFASTHTFLEVVHPIWNKTTSTGKLQGSYEWQFSFPFPIEVTSVVTGSKQRSRTQSSSENTYLTPQTVTERGVYANVAYEVILKVTTAGLLSVKHRATASVLYIPFIRPPPLCPLRALAYVSGLALPGPEDDPDGWQMVQRMELRVSSKDGFDPTAITLECTAYIAKPTVYTRGTSIPCYLIYKNRHVEYEKQDRVDSTSLATNFAKQRCISLGITQQVHHQQDPRQTPTGRHTCDYVGGLVEDDERSTREDERGTAVWWTPQISGKHFYMEGGIHVDIGHLPSCETPFLRVSHAVTISVKLSHDLDVSVIPQTTKRVRHGRKGSAASAPPVPESFADFPIKIATAHAEQGPLPLSYTPLPPKNRRSVPYDSKVLDGDFGFL</sequence>
<dbReference type="EMBL" id="JAACJK010000123">
    <property type="protein sequence ID" value="KAF5329028.1"/>
    <property type="molecule type" value="Genomic_DNA"/>
</dbReference>
<dbReference type="Gene3D" id="2.60.40.640">
    <property type="match status" value="1"/>
</dbReference>
<keyword evidence="3" id="KW-1185">Reference proteome</keyword>
<dbReference type="OrthoDB" id="3262423at2759"/>
<accession>A0A8H5BTH7</accession>